<dbReference type="Gene3D" id="1.25.40.390">
    <property type="match status" value="1"/>
</dbReference>
<dbReference type="Pfam" id="PF07980">
    <property type="entry name" value="SusD_RagB"/>
    <property type="match status" value="1"/>
</dbReference>
<proteinExistence type="inferred from homology"/>
<evidence type="ECO:0000256" key="5">
    <source>
        <dbReference type="ARBA" id="ARBA00023237"/>
    </source>
</evidence>
<dbReference type="Proteomes" id="UP000249645">
    <property type="component" value="Unassembled WGS sequence"/>
</dbReference>
<protein>
    <recommendedName>
        <fullName evidence="10">RagB/SusD family nutrient uptake outer membrane protein</fullName>
    </recommendedName>
</protein>
<feature type="domain" description="RagB/SusD" evidence="6">
    <location>
        <begin position="289"/>
        <end position="470"/>
    </location>
</feature>
<dbReference type="InterPro" id="IPR033985">
    <property type="entry name" value="SusD-like_N"/>
</dbReference>
<dbReference type="InterPro" id="IPR012944">
    <property type="entry name" value="SusD_RagB_dom"/>
</dbReference>
<keyword evidence="3" id="KW-0732">Signal</keyword>
<keyword evidence="5" id="KW-0998">Cell outer membrane</keyword>
<evidence type="ECO:0008006" key="10">
    <source>
        <dbReference type="Google" id="ProtNLM"/>
    </source>
</evidence>
<dbReference type="Pfam" id="PF14322">
    <property type="entry name" value="SusD-like_3"/>
    <property type="match status" value="1"/>
</dbReference>
<reference evidence="8 9" key="1">
    <citation type="submission" date="2017-11" db="EMBL/GenBank/DDBJ databases">
        <title>Infants hospitalized years apart are colonized by the same room-sourced microbial strains.</title>
        <authorList>
            <person name="Brooks B."/>
            <person name="Olm M.R."/>
            <person name="Firek B.A."/>
            <person name="Baker R."/>
            <person name="Thomas B.C."/>
            <person name="Morowitz M.J."/>
            <person name="Banfield J.F."/>
        </authorList>
    </citation>
    <scope>NUCLEOTIDE SEQUENCE [LARGE SCALE GENOMIC DNA]</scope>
    <source>
        <strain evidence="8">S2_009_000_R2_76</strain>
    </source>
</reference>
<dbReference type="PROSITE" id="PS51257">
    <property type="entry name" value="PROKAR_LIPOPROTEIN"/>
    <property type="match status" value="1"/>
</dbReference>
<organism evidence="8 9">
    <name type="scientific">Pseudopedobacter saltans</name>
    <dbReference type="NCBI Taxonomy" id="151895"/>
    <lineage>
        <taxon>Bacteria</taxon>
        <taxon>Pseudomonadati</taxon>
        <taxon>Bacteroidota</taxon>
        <taxon>Sphingobacteriia</taxon>
        <taxon>Sphingobacteriales</taxon>
        <taxon>Sphingobacteriaceae</taxon>
        <taxon>Pseudopedobacter</taxon>
    </lineage>
</organism>
<evidence type="ECO:0000256" key="3">
    <source>
        <dbReference type="ARBA" id="ARBA00022729"/>
    </source>
</evidence>
<comment type="caution">
    <text evidence="8">The sequence shown here is derived from an EMBL/GenBank/DDBJ whole genome shotgun (WGS) entry which is preliminary data.</text>
</comment>
<comment type="similarity">
    <text evidence="2">Belongs to the SusD family.</text>
</comment>
<evidence type="ECO:0000256" key="4">
    <source>
        <dbReference type="ARBA" id="ARBA00023136"/>
    </source>
</evidence>
<dbReference type="EMBL" id="QFOI01000004">
    <property type="protein sequence ID" value="PZP52450.1"/>
    <property type="molecule type" value="Genomic_DNA"/>
</dbReference>
<feature type="domain" description="SusD-like N-terminal" evidence="7">
    <location>
        <begin position="86"/>
        <end position="230"/>
    </location>
</feature>
<dbReference type="AlphaFoldDB" id="A0A2W5FFG4"/>
<evidence type="ECO:0000313" key="8">
    <source>
        <dbReference type="EMBL" id="PZP52450.1"/>
    </source>
</evidence>
<accession>A0A2W5FFG4</accession>
<evidence type="ECO:0000256" key="1">
    <source>
        <dbReference type="ARBA" id="ARBA00004442"/>
    </source>
</evidence>
<name>A0A2W5FFG4_9SPHI</name>
<evidence type="ECO:0000259" key="6">
    <source>
        <dbReference type="Pfam" id="PF07980"/>
    </source>
</evidence>
<evidence type="ECO:0000313" key="9">
    <source>
        <dbReference type="Proteomes" id="UP000249645"/>
    </source>
</evidence>
<comment type="subcellular location">
    <subcellularLocation>
        <location evidence="1">Cell outer membrane</location>
    </subcellularLocation>
</comment>
<dbReference type="SUPFAM" id="SSF48452">
    <property type="entry name" value="TPR-like"/>
    <property type="match status" value="1"/>
</dbReference>
<gene>
    <name evidence="8" type="ORF">DI598_00680</name>
</gene>
<keyword evidence="4" id="KW-0472">Membrane</keyword>
<evidence type="ECO:0000259" key="7">
    <source>
        <dbReference type="Pfam" id="PF14322"/>
    </source>
</evidence>
<sequence>MSRTTFLYILLLTTLISSCKKELNVYPTTSVVDGNIISDSASARVVLNGVYYRLANAGTDYASNPSVLWASVWEYLPSEFVGNVYYSYFLDDIYTYNFDYTSNYISGFWSYGYNLVNAANGYIKNLNASNNISASAKKELLAEGKFLRAFGNEMLLLCFGQYTDTTSKYGIILRNEFVSAETITLPRNTVKECYDSILADVDYAIENLPTSNSSKIYASKAAAKLLKARVLINRGSAADVANVINITNDIIQNENSFSLEDSLKNIFLDKGLSSNEVILGIQPYSIQNWKFQIYQSYEQYTVTDSLVQRLIGDPRSNWYYKYDSYYSVNQLTKYYNGDVINLKQTTNSEICYAMRLSEAYLLGAEAYSTQGTDLASAKRLLMEVQKRSGISNFTELNTITNAATLKLKVIKEEMINFMSENGSDWFALRRLPFNQIQTINPYITDPNRLILPIPYNEITRNNKVIQNPGY</sequence>
<evidence type="ECO:0000256" key="2">
    <source>
        <dbReference type="ARBA" id="ARBA00006275"/>
    </source>
</evidence>
<dbReference type="InterPro" id="IPR011990">
    <property type="entry name" value="TPR-like_helical_dom_sf"/>
</dbReference>
<dbReference type="GO" id="GO:0009279">
    <property type="term" value="C:cell outer membrane"/>
    <property type="evidence" value="ECO:0007669"/>
    <property type="project" value="UniProtKB-SubCell"/>
</dbReference>